<gene>
    <name evidence="3" type="ORF">J5Y05_17165</name>
</gene>
<accession>A0A941B872</accession>
<feature type="compositionally biased region" description="Low complexity" evidence="1">
    <location>
        <begin position="67"/>
        <end position="83"/>
    </location>
</feature>
<dbReference type="InterPro" id="IPR022603">
    <property type="entry name" value="DUF3152"/>
</dbReference>
<dbReference type="RefSeq" id="WP_210873314.1">
    <property type="nucleotide sequence ID" value="NZ_JAGPNL010000004.1"/>
</dbReference>
<feature type="region of interest" description="Disordered" evidence="1">
    <location>
        <begin position="60"/>
        <end position="117"/>
    </location>
</feature>
<keyword evidence="4" id="KW-1185">Reference proteome</keyword>
<dbReference type="Pfam" id="PF11350">
    <property type="entry name" value="DUF3152"/>
    <property type="match status" value="1"/>
</dbReference>
<dbReference type="EMBL" id="JAGPNL010000004">
    <property type="protein sequence ID" value="MBQ0828208.1"/>
    <property type="molecule type" value="Genomic_DNA"/>
</dbReference>
<evidence type="ECO:0000256" key="1">
    <source>
        <dbReference type="SAM" id="MobiDB-lite"/>
    </source>
</evidence>
<feature type="compositionally biased region" description="Basic residues" evidence="1">
    <location>
        <begin position="1"/>
        <end position="11"/>
    </location>
</feature>
<dbReference type="Proteomes" id="UP000677875">
    <property type="component" value="Unassembled WGS sequence"/>
</dbReference>
<proteinExistence type="predicted"/>
<feature type="compositionally biased region" description="Basic residues" evidence="1">
    <location>
        <begin position="19"/>
        <end position="30"/>
    </location>
</feature>
<dbReference type="AlphaFoldDB" id="A0A941B872"/>
<reference evidence="3" key="1">
    <citation type="submission" date="2021-04" db="EMBL/GenBank/DDBJ databases">
        <title>Genome seq and assembly of Streptomyces sp. RG38.</title>
        <authorList>
            <person name="Chhetri G."/>
        </authorList>
    </citation>
    <scope>NUCLEOTIDE SEQUENCE</scope>
    <source>
        <strain evidence="3">RG38</strain>
    </source>
</reference>
<sequence>MGRPPARRSRRSAVPGGGRRARAARRRRPARTALAGLALGAVLVAAGAAAGYWRQTRAGDPGGGAAGAAEAAGPKASDAKAPSTAPPPPSPSPSPPVVAVPETGPGTFTTADADGASVGTGTRVRRYMVLVEEGIDIPAEEAAAEVSAVLADPRGWTRGGTEAFRLVGSGPHDFVVRIATPGTVDEICGAAGLNTRGEVNCSVGKDVVVNLKRWVLGSPEFDGPIGEYRALIVNHEVGHRIGRGHETCPGPGLPAPAMMQQIKGLQGCVANAWPYDRDGRYLGGPSVP</sequence>
<feature type="region of interest" description="Disordered" evidence="1">
    <location>
        <begin position="1"/>
        <end position="30"/>
    </location>
</feature>
<feature type="domain" description="DUF3152" evidence="2">
    <location>
        <begin position="96"/>
        <end position="265"/>
    </location>
</feature>
<name>A0A941B872_9ACTN</name>
<organism evidence="3 4">
    <name type="scientific">Streptomyces tagetis</name>
    <dbReference type="NCBI Taxonomy" id="2820809"/>
    <lineage>
        <taxon>Bacteria</taxon>
        <taxon>Bacillati</taxon>
        <taxon>Actinomycetota</taxon>
        <taxon>Actinomycetes</taxon>
        <taxon>Kitasatosporales</taxon>
        <taxon>Streptomycetaceae</taxon>
        <taxon>Streptomyces</taxon>
    </lineage>
</organism>
<dbReference type="SUPFAM" id="SSF55486">
    <property type="entry name" value="Metalloproteases ('zincins'), catalytic domain"/>
    <property type="match status" value="1"/>
</dbReference>
<evidence type="ECO:0000259" key="2">
    <source>
        <dbReference type="Pfam" id="PF11350"/>
    </source>
</evidence>
<evidence type="ECO:0000313" key="4">
    <source>
        <dbReference type="Proteomes" id="UP000677875"/>
    </source>
</evidence>
<evidence type="ECO:0000313" key="3">
    <source>
        <dbReference type="EMBL" id="MBQ0828208.1"/>
    </source>
</evidence>
<feature type="compositionally biased region" description="Pro residues" evidence="1">
    <location>
        <begin position="84"/>
        <end position="98"/>
    </location>
</feature>
<protein>
    <submittedName>
        <fullName evidence="3">DUF3152 domain-containing protein</fullName>
    </submittedName>
</protein>
<comment type="caution">
    <text evidence="3">The sequence shown here is derived from an EMBL/GenBank/DDBJ whole genome shotgun (WGS) entry which is preliminary data.</text>
</comment>